<dbReference type="GO" id="GO:0016104">
    <property type="term" value="P:triterpenoid biosynthetic process"/>
    <property type="evidence" value="ECO:0007669"/>
    <property type="project" value="InterPro"/>
</dbReference>
<dbReference type="InterPro" id="IPR032696">
    <property type="entry name" value="SQ_cyclase_C"/>
</dbReference>
<dbReference type="Gene3D" id="1.50.10.20">
    <property type="match status" value="1"/>
</dbReference>
<dbReference type="Proteomes" id="UP000027120">
    <property type="component" value="Unassembled WGS sequence"/>
</dbReference>
<evidence type="ECO:0000256" key="2">
    <source>
        <dbReference type="ARBA" id="ARBA00023235"/>
    </source>
</evidence>
<evidence type="ECO:0000313" key="4">
    <source>
        <dbReference type="EMBL" id="KDO37113.1"/>
    </source>
</evidence>
<keyword evidence="2" id="KW-0413">Isomerase</keyword>
<gene>
    <name evidence="4" type="ORF">CISIN_1g034929mg</name>
</gene>
<dbReference type="GO" id="GO:0005811">
    <property type="term" value="C:lipid droplet"/>
    <property type="evidence" value="ECO:0007669"/>
    <property type="project" value="InterPro"/>
</dbReference>
<dbReference type="Pfam" id="PF13243">
    <property type="entry name" value="SQHop_cyclase_C"/>
    <property type="match status" value="1"/>
</dbReference>
<dbReference type="PANTHER" id="PTHR11764:SF58">
    <property type="entry name" value="BETA-AMYRIN SYNTHASE-RELATED"/>
    <property type="match status" value="1"/>
</dbReference>
<protein>
    <recommendedName>
        <fullName evidence="3">Squalene cyclase C-terminal domain-containing protein</fullName>
    </recommendedName>
</protein>
<organism evidence="4 5">
    <name type="scientific">Citrus sinensis</name>
    <name type="common">Sweet orange</name>
    <name type="synonym">Citrus aurantium var. sinensis</name>
    <dbReference type="NCBI Taxonomy" id="2711"/>
    <lineage>
        <taxon>Eukaryota</taxon>
        <taxon>Viridiplantae</taxon>
        <taxon>Streptophyta</taxon>
        <taxon>Embryophyta</taxon>
        <taxon>Tracheophyta</taxon>
        <taxon>Spermatophyta</taxon>
        <taxon>Magnoliopsida</taxon>
        <taxon>eudicotyledons</taxon>
        <taxon>Gunneridae</taxon>
        <taxon>Pentapetalae</taxon>
        <taxon>rosids</taxon>
        <taxon>malvids</taxon>
        <taxon>Sapindales</taxon>
        <taxon>Rutaceae</taxon>
        <taxon>Aurantioideae</taxon>
        <taxon>Citrus</taxon>
    </lineage>
</organism>
<keyword evidence="5" id="KW-1185">Reference proteome</keyword>
<dbReference type="AlphaFoldDB" id="A0A067D2U0"/>
<dbReference type="STRING" id="2711.A0A067D2U0"/>
<evidence type="ECO:0000256" key="1">
    <source>
        <dbReference type="ARBA" id="ARBA00022737"/>
    </source>
</evidence>
<feature type="domain" description="Squalene cyclase C-terminal" evidence="3">
    <location>
        <begin position="21"/>
        <end position="69"/>
    </location>
</feature>
<reference evidence="4 5" key="1">
    <citation type="submission" date="2014-04" db="EMBL/GenBank/DDBJ databases">
        <authorList>
            <consortium name="International Citrus Genome Consortium"/>
            <person name="Gmitter F."/>
            <person name="Chen C."/>
            <person name="Farmerie W."/>
            <person name="Harkins T."/>
            <person name="Desany B."/>
            <person name="Mohiuddin M."/>
            <person name="Kodira C."/>
            <person name="Borodovsky M."/>
            <person name="Lomsadze A."/>
            <person name="Burns P."/>
            <person name="Jenkins J."/>
            <person name="Prochnik S."/>
            <person name="Shu S."/>
            <person name="Chapman J."/>
            <person name="Pitluck S."/>
            <person name="Schmutz J."/>
            <person name="Rokhsar D."/>
        </authorList>
    </citation>
    <scope>NUCLEOTIDE SEQUENCE</scope>
</reference>
<proteinExistence type="predicted"/>
<dbReference type="PANTHER" id="PTHR11764">
    <property type="entry name" value="TERPENE CYCLASE/MUTASE FAMILY MEMBER"/>
    <property type="match status" value="1"/>
</dbReference>
<sequence length="78" mass="9021">MGYDGFNSCWTDGKRSYSSSPCCKLLINSQLEDGDFPQQELTGAFMGNCMLHYPTYRNIFPMWALAEYRSKFQSPKIF</sequence>
<dbReference type="GO" id="GO:0042300">
    <property type="term" value="F:beta-amyrin synthase activity"/>
    <property type="evidence" value="ECO:0007669"/>
    <property type="project" value="UniProtKB-ARBA"/>
</dbReference>
<evidence type="ECO:0000259" key="3">
    <source>
        <dbReference type="Pfam" id="PF13243"/>
    </source>
</evidence>
<dbReference type="SMR" id="A0A067D2U0"/>
<evidence type="ECO:0000313" key="5">
    <source>
        <dbReference type="Proteomes" id="UP000027120"/>
    </source>
</evidence>
<dbReference type="InterPro" id="IPR018333">
    <property type="entry name" value="Squalene_cyclase"/>
</dbReference>
<dbReference type="EMBL" id="KK791886">
    <property type="protein sequence ID" value="KDO37113.1"/>
    <property type="molecule type" value="Genomic_DNA"/>
</dbReference>
<dbReference type="InterPro" id="IPR008930">
    <property type="entry name" value="Terpenoid_cyclase/PrenylTrfase"/>
</dbReference>
<accession>A0A067D2U0</accession>
<name>A0A067D2U0_CITSI</name>
<keyword evidence="1" id="KW-0677">Repeat</keyword>
<dbReference type="SUPFAM" id="SSF48239">
    <property type="entry name" value="Terpenoid cyclases/Protein prenyltransferases"/>
    <property type="match status" value="1"/>
</dbReference>